<sequence>MEEWIIKSGVEMAGKRTTIQASICYLLDWAIAWSTPLISLPLA</sequence>
<dbReference type="Proteomes" id="UP000027120">
    <property type="component" value="Unassembled WGS sequence"/>
</dbReference>
<gene>
    <name evidence="1" type="ORF">CISIN_1g038922mg</name>
</gene>
<keyword evidence="2" id="KW-1185">Reference proteome</keyword>
<proteinExistence type="predicted"/>
<name>A0A067DEI4_CITSI</name>
<dbReference type="EMBL" id="KK792118">
    <property type="protein sequence ID" value="KDO37046.1"/>
    <property type="molecule type" value="Genomic_DNA"/>
</dbReference>
<evidence type="ECO:0000313" key="1">
    <source>
        <dbReference type="EMBL" id="KDO37046.1"/>
    </source>
</evidence>
<organism evidence="1 2">
    <name type="scientific">Citrus sinensis</name>
    <name type="common">Sweet orange</name>
    <name type="synonym">Citrus aurantium var. sinensis</name>
    <dbReference type="NCBI Taxonomy" id="2711"/>
    <lineage>
        <taxon>Eukaryota</taxon>
        <taxon>Viridiplantae</taxon>
        <taxon>Streptophyta</taxon>
        <taxon>Embryophyta</taxon>
        <taxon>Tracheophyta</taxon>
        <taxon>Spermatophyta</taxon>
        <taxon>Magnoliopsida</taxon>
        <taxon>eudicotyledons</taxon>
        <taxon>Gunneridae</taxon>
        <taxon>Pentapetalae</taxon>
        <taxon>rosids</taxon>
        <taxon>malvids</taxon>
        <taxon>Sapindales</taxon>
        <taxon>Rutaceae</taxon>
        <taxon>Aurantioideae</taxon>
        <taxon>Citrus</taxon>
    </lineage>
</organism>
<evidence type="ECO:0000313" key="2">
    <source>
        <dbReference type="Proteomes" id="UP000027120"/>
    </source>
</evidence>
<accession>A0A067DEI4</accession>
<dbReference type="AlphaFoldDB" id="A0A067DEI4"/>
<protein>
    <submittedName>
        <fullName evidence="1">Uncharacterized protein</fullName>
    </submittedName>
</protein>
<reference evidence="1 2" key="1">
    <citation type="submission" date="2014-04" db="EMBL/GenBank/DDBJ databases">
        <authorList>
            <consortium name="International Citrus Genome Consortium"/>
            <person name="Gmitter F."/>
            <person name="Chen C."/>
            <person name="Farmerie W."/>
            <person name="Harkins T."/>
            <person name="Desany B."/>
            <person name="Mohiuddin M."/>
            <person name="Kodira C."/>
            <person name="Borodovsky M."/>
            <person name="Lomsadze A."/>
            <person name="Burns P."/>
            <person name="Jenkins J."/>
            <person name="Prochnik S."/>
            <person name="Shu S."/>
            <person name="Chapman J."/>
            <person name="Pitluck S."/>
            <person name="Schmutz J."/>
            <person name="Rokhsar D."/>
        </authorList>
    </citation>
    <scope>NUCLEOTIDE SEQUENCE</scope>
</reference>